<dbReference type="InterPro" id="IPR025202">
    <property type="entry name" value="PLD-like_dom"/>
</dbReference>
<feature type="domain" description="PLD phosphodiesterase" evidence="4">
    <location>
        <begin position="98"/>
        <end position="125"/>
    </location>
</feature>
<evidence type="ECO:0000313" key="5">
    <source>
        <dbReference type="EMBL" id="CAB4704316.1"/>
    </source>
</evidence>
<organism evidence="5">
    <name type="scientific">freshwater metagenome</name>
    <dbReference type="NCBI Taxonomy" id="449393"/>
    <lineage>
        <taxon>unclassified sequences</taxon>
        <taxon>metagenomes</taxon>
        <taxon>ecological metagenomes</taxon>
    </lineage>
</organism>
<dbReference type="GO" id="GO:0016891">
    <property type="term" value="F:RNA endonuclease activity producing 5'-phosphomonoesters, hydrolytic mechanism"/>
    <property type="evidence" value="ECO:0007669"/>
    <property type="project" value="TreeGrafter"/>
</dbReference>
<evidence type="ECO:0000259" key="4">
    <source>
        <dbReference type="PROSITE" id="PS50035"/>
    </source>
</evidence>
<name>A0A6J6Q0K0_9ZZZZ</name>
<evidence type="ECO:0000256" key="3">
    <source>
        <dbReference type="ARBA" id="ARBA00023098"/>
    </source>
</evidence>
<dbReference type="Pfam" id="PF13091">
    <property type="entry name" value="PLDc_2"/>
    <property type="match status" value="2"/>
</dbReference>
<dbReference type="InterPro" id="IPR001736">
    <property type="entry name" value="PLipase_D/transphosphatidylase"/>
</dbReference>
<keyword evidence="2" id="KW-0442">Lipid degradation</keyword>
<proteinExistence type="predicted"/>
<dbReference type="AlphaFoldDB" id="A0A6J6Q0K0"/>
<dbReference type="GO" id="GO:0016042">
    <property type="term" value="P:lipid catabolic process"/>
    <property type="evidence" value="ECO:0007669"/>
    <property type="project" value="UniProtKB-KW"/>
</dbReference>
<dbReference type="PANTHER" id="PTHR43856:SF1">
    <property type="entry name" value="MITOCHONDRIAL CARDIOLIPIN HYDROLASE"/>
    <property type="match status" value="1"/>
</dbReference>
<evidence type="ECO:0000256" key="2">
    <source>
        <dbReference type="ARBA" id="ARBA00022963"/>
    </source>
</evidence>
<dbReference type="EMBL" id="CAEZXP010000005">
    <property type="protein sequence ID" value="CAB4704316.1"/>
    <property type="molecule type" value="Genomic_DNA"/>
</dbReference>
<dbReference type="SUPFAM" id="SSF56024">
    <property type="entry name" value="Phospholipase D/nuclease"/>
    <property type="match status" value="2"/>
</dbReference>
<reference evidence="5" key="1">
    <citation type="submission" date="2020-05" db="EMBL/GenBank/DDBJ databases">
        <authorList>
            <person name="Chiriac C."/>
            <person name="Salcher M."/>
            <person name="Ghai R."/>
            <person name="Kavagutti S V."/>
        </authorList>
    </citation>
    <scope>NUCLEOTIDE SEQUENCE</scope>
</reference>
<evidence type="ECO:0000256" key="1">
    <source>
        <dbReference type="ARBA" id="ARBA00022801"/>
    </source>
</evidence>
<gene>
    <name evidence="5" type="ORF">UFOPK2399_01569</name>
</gene>
<keyword evidence="1" id="KW-0378">Hydrolase</keyword>
<dbReference type="SMART" id="SM00155">
    <property type="entry name" value="PLDc"/>
    <property type="match status" value="2"/>
</dbReference>
<dbReference type="PROSITE" id="PS50035">
    <property type="entry name" value="PLD"/>
    <property type="match status" value="2"/>
</dbReference>
<dbReference type="PANTHER" id="PTHR43856">
    <property type="entry name" value="CARDIOLIPIN HYDROLASE"/>
    <property type="match status" value="1"/>
</dbReference>
<feature type="domain" description="PLD phosphodiesterase" evidence="4">
    <location>
        <begin position="275"/>
        <end position="301"/>
    </location>
</feature>
<dbReference type="InterPro" id="IPR051406">
    <property type="entry name" value="PLD_domain"/>
</dbReference>
<sequence>MRTLTDGGQTPLEVAHLIATFIDGSARTLDLAQYDFELGPESARVVGGAIRRAHDRGVRVRLAINVDHRNPIPVPPPSSPDLDLIRSLPVEAFPVAGVPDLMHHKYVVRDEQAVWTGSTNWTDDSWSRQENVIVIVDSAGVAGQYAANFAEFAEGTPVAASGATAGPPIDGIRTWFTPRGGPDLSHRIAQAIGLAQRRVRVCSPVISTGPILGALAGVVASGRVDVAGCIDAVQLQGVAVQWRGGASAWKLPLLARLTGGQFTAKQSNPYARSRLHDSMHAKVVVADDTVFVGSFNLSRSGESNAENVLEFEDAEIAEQLARFVDTVRARYDVLTLPAADAG</sequence>
<keyword evidence="3" id="KW-0443">Lipid metabolism</keyword>
<dbReference type="Gene3D" id="3.30.870.10">
    <property type="entry name" value="Endonuclease Chain A"/>
    <property type="match status" value="2"/>
</dbReference>
<protein>
    <submittedName>
        <fullName evidence="5">Unannotated protein</fullName>
    </submittedName>
</protein>
<accession>A0A6J6Q0K0</accession>